<reference evidence="1 2" key="1">
    <citation type="journal article" date="2024" name="Plant Biotechnol. J.">
        <title>Dendrobium thyrsiflorum genome and its molecular insights into genes involved in important horticultural traits.</title>
        <authorList>
            <person name="Chen B."/>
            <person name="Wang J.Y."/>
            <person name="Zheng P.J."/>
            <person name="Li K.L."/>
            <person name="Liang Y.M."/>
            <person name="Chen X.F."/>
            <person name="Zhang C."/>
            <person name="Zhao X."/>
            <person name="He X."/>
            <person name="Zhang G.Q."/>
            <person name="Liu Z.J."/>
            <person name="Xu Q."/>
        </authorList>
    </citation>
    <scope>NUCLEOTIDE SEQUENCE [LARGE SCALE GENOMIC DNA]</scope>
    <source>
        <strain evidence="1">GZMU011</strain>
    </source>
</reference>
<name>A0ABD0V9K5_DENTH</name>
<comment type="caution">
    <text evidence="1">The sequence shown here is derived from an EMBL/GenBank/DDBJ whole genome shotgun (WGS) entry which is preliminary data.</text>
</comment>
<organism evidence="1 2">
    <name type="scientific">Dendrobium thyrsiflorum</name>
    <name type="common">Pinecone-like raceme dendrobium</name>
    <name type="synonym">Orchid</name>
    <dbReference type="NCBI Taxonomy" id="117978"/>
    <lineage>
        <taxon>Eukaryota</taxon>
        <taxon>Viridiplantae</taxon>
        <taxon>Streptophyta</taxon>
        <taxon>Embryophyta</taxon>
        <taxon>Tracheophyta</taxon>
        <taxon>Spermatophyta</taxon>
        <taxon>Magnoliopsida</taxon>
        <taxon>Liliopsida</taxon>
        <taxon>Asparagales</taxon>
        <taxon>Orchidaceae</taxon>
        <taxon>Epidendroideae</taxon>
        <taxon>Malaxideae</taxon>
        <taxon>Dendrobiinae</taxon>
        <taxon>Dendrobium</taxon>
    </lineage>
</organism>
<gene>
    <name evidence="1" type="ORF">M5K25_011403</name>
</gene>
<protein>
    <submittedName>
        <fullName evidence="1">Uncharacterized protein</fullName>
    </submittedName>
</protein>
<sequence length="382" mass="42983">MIITHESCKEHGLWIPITCMANFDHGYRDLGLTVRGCPFVSWLPVAFSEQSRGFSWLVVASPVLPVAAACWFSRCCASRGCCLLGFPLPVASRNQLPVGFPVLSRDQLPVRFLCGPLILQSPFFDVDPEVDHTVEGYVTRILDTIVLAVEEQLGTVEWRLCLGSSCEMVNSMHLKIQGKGTVLVFIVKAGGSKRETWRTLISRQMSPGQPLAIAVIPAFLNKPIQAQFLRDQSQRGKLSCKKRLGKYKVWRKSSPWSMFSDNLPLDEGELFVNSSDKGEDNPFHVILHCLIDFRIDVEEGKIENIHLHLFIVDKPVVTLWIRHAWLEKLGRKDSPMSDVLIKSLPLACRIGSRATSRAESAQFDRCGIKRSLCGLWNKRRRG</sequence>
<proteinExistence type="predicted"/>
<dbReference type="Proteomes" id="UP001552299">
    <property type="component" value="Unassembled WGS sequence"/>
</dbReference>
<accession>A0ABD0V9K5</accession>
<evidence type="ECO:0000313" key="1">
    <source>
        <dbReference type="EMBL" id="KAL0919316.1"/>
    </source>
</evidence>
<dbReference type="EMBL" id="JANQDX010000009">
    <property type="protein sequence ID" value="KAL0919316.1"/>
    <property type="molecule type" value="Genomic_DNA"/>
</dbReference>
<dbReference type="AlphaFoldDB" id="A0ABD0V9K5"/>
<keyword evidence="2" id="KW-1185">Reference proteome</keyword>
<evidence type="ECO:0000313" key="2">
    <source>
        <dbReference type="Proteomes" id="UP001552299"/>
    </source>
</evidence>